<reference evidence="2 3" key="1">
    <citation type="submission" date="2020-01" db="EMBL/GenBank/DDBJ databases">
        <title>Genomes assembled from Gulf of Kutch pelagic sediment metagenomes.</title>
        <authorList>
            <person name="Chandrashekar M."/>
            <person name="Mahajan M.S."/>
            <person name="Dave K.J."/>
            <person name="Vatsa P."/>
            <person name="Nathani N.M."/>
        </authorList>
    </citation>
    <scope>NUCLEOTIDE SEQUENCE [LARGE SCALE GENOMIC DNA]</scope>
    <source>
        <strain evidence="2">KS3-K002</strain>
    </source>
</reference>
<dbReference type="PANTHER" id="PTHR40082">
    <property type="entry name" value="BLR5956 PROTEIN"/>
    <property type="match status" value="1"/>
</dbReference>
<feature type="domain" description="Tetrapyrrole biosynthesis uroporphyrinogen III synthase" evidence="1">
    <location>
        <begin position="24"/>
        <end position="248"/>
    </location>
</feature>
<dbReference type="Gene3D" id="3.40.50.10090">
    <property type="match status" value="2"/>
</dbReference>
<evidence type="ECO:0000313" key="2">
    <source>
        <dbReference type="EMBL" id="NIR73880.1"/>
    </source>
</evidence>
<organism evidence="2 3">
    <name type="scientific">Candidatus Kutchimonas denitrificans</name>
    <dbReference type="NCBI Taxonomy" id="3056748"/>
    <lineage>
        <taxon>Bacteria</taxon>
        <taxon>Pseudomonadati</taxon>
        <taxon>Gemmatimonadota</taxon>
        <taxon>Gemmatimonadia</taxon>
        <taxon>Candidatus Palauibacterales</taxon>
        <taxon>Candidatus Palauibacteraceae</taxon>
        <taxon>Candidatus Kutchimonas</taxon>
    </lineage>
</organism>
<dbReference type="InterPro" id="IPR003754">
    <property type="entry name" value="4pyrrol_synth_uPrphyn_synth"/>
</dbReference>
<dbReference type="SUPFAM" id="SSF69618">
    <property type="entry name" value="HemD-like"/>
    <property type="match status" value="1"/>
</dbReference>
<proteinExistence type="predicted"/>
<evidence type="ECO:0000313" key="3">
    <source>
        <dbReference type="Proteomes" id="UP000702544"/>
    </source>
</evidence>
<dbReference type="Pfam" id="PF02602">
    <property type="entry name" value="HEM4"/>
    <property type="match status" value="1"/>
</dbReference>
<dbReference type="InterPro" id="IPR039793">
    <property type="entry name" value="UROS/Hem4"/>
</dbReference>
<dbReference type="GO" id="GO:0004852">
    <property type="term" value="F:uroporphyrinogen-III synthase activity"/>
    <property type="evidence" value="ECO:0007669"/>
    <property type="project" value="InterPro"/>
</dbReference>
<dbReference type="CDD" id="cd06578">
    <property type="entry name" value="HemD"/>
    <property type="match status" value="1"/>
</dbReference>
<dbReference type="AlphaFoldDB" id="A0AAE4Z503"/>
<name>A0AAE4Z503_9BACT</name>
<dbReference type="GO" id="GO:0006780">
    <property type="term" value="P:uroporphyrinogen III biosynthetic process"/>
    <property type="evidence" value="ECO:0007669"/>
    <property type="project" value="InterPro"/>
</dbReference>
<accession>A0AAE4Z503</accession>
<dbReference type="PANTHER" id="PTHR40082:SF1">
    <property type="entry name" value="BLR5956 PROTEIN"/>
    <property type="match status" value="1"/>
</dbReference>
<dbReference type="EMBL" id="JAACAK010000017">
    <property type="protein sequence ID" value="NIR73880.1"/>
    <property type="molecule type" value="Genomic_DNA"/>
</dbReference>
<protein>
    <submittedName>
        <fullName evidence="2">Uroporphyrinogen-III synthase</fullName>
    </submittedName>
</protein>
<dbReference type="Proteomes" id="UP000702544">
    <property type="component" value="Unassembled WGS sequence"/>
</dbReference>
<comment type="caution">
    <text evidence="2">The sequence shown here is derived from an EMBL/GenBank/DDBJ whole genome shotgun (WGS) entry which is preliminary data.</text>
</comment>
<evidence type="ECO:0000259" key="1">
    <source>
        <dbReference type="Pfam" id="PF02602"/>
    </source>
</evidence>
<sequence length="262" mass="27783">MARDRPLGGLRIAVTRPQGQAESLLEGLRQLGARALSYPTIRIVEPSDPAPLRQAVADLPAYDWLVFTSANGVERFWAGLEAADIARLPDEARVAAIGPATADALAERGVEAEIVPEEYVAEAVAEALQSRAELADARILLPRAAGARKVLPERLRAAGARVDEVVAYESAPDAEGIEALRGAIERDEVDMVTFTAASTVRSYVDTAGPDLGSARVAVIGPITASAARDAGLQVDVEALEYTVPGLLQAIARYYGREQEESS</sequence>
<gene>
    <name evidence="2" type="ORF">GWO12_02010</name>
</gene>
<dbReference type="InterPro" id="IPR036108">
    <property type="entry name" value="4pyrrol_syn_uPrphyn_synt_sf"/>
</dbReference>